<feature type="region of interest" description="Disordered" evidence="3">
    <location>
        <begin position="292"/>
        <end position="387"/>
    </location>
</feature>
<organism evidence="5 6">
    <name type="scientific">Galendromus occidentalis</name>
    <name type="common">western predatory mite</name>
    <dbReference type="NCBI Taxonomy" id="34638"/>
    <lineage>
        <taxon>Eukaryota</taxon>
        <taxon>Metazoa</taxon>
        <taxon>Ecdysozoa</taxon>
        <taxon>Arthropoda</taxon>
        <taxon>Chelicerata</taxon>
        <taxon>Arachnida</taxon>
        <taxon>Acari</taxon>
        <taxon>Parasitiformes</taxon>
        <taxon>Mesostigmata</taxon>
        <taxon>Gamasina</taxon>
        <taxon>Phytoseioidea</taxon>
        <taxon>Phytoseiidae</taxon>
        <taxon>Typhlodrominae</taxon>
        <taxon>Galendromus</taxon>
    </lineage>
</organism>
<dbReference type="AlphaFoldDB" id="A0AAJ6VXC3"/>
<dbReference type="Pfam" id="PF10058">
    <property type="entry name" value="Zn_ribbon_10"/>
    <property type="match status" value="1"/>
</dbReference>
<dbReference type="GO" id="GO:0098826">
    <property type="term" value="C:endoplasmic reticulum tubular network membrane"/>
    <property type="evidence" value="ECO:0007669"/>
    <property type="project" value="UniProtKB-UniRule"/>
</dbReference>
<keyword evidence="2" id="KW-0479">Metal-binding</keyword>
<keyword evidence="2" id="KW-0862">Zinc</keyword>
<feature type="transmembrane region" description="Helical" evidence="2">
    <location>
        <begin position="47"/>
        <end position="66"/>
    </location>
</feature>
<evidence type="ECO:0000259" key="4">
    <source>
        <dbReference type="Pfam" id="PF10058"/>
    </source>
</evidence>
<accession>A0AAJ6VXC3</accession>
<gene>
    <name evidence="6" type="primary">LOC100902496</name>
</gene>
<dbReference type="KEGG" id="goe:100902496"/>
<comment type="subcellular location">
    <subcellularLocation>
        <location evidence="2">Endoplasmic reticulum membrane</location>
        <topology evidence="2">Multi-pass membrane protein</topology>
    </subcellularLocation>
</comment>
<feature type="compositionally biased region" description="Polar residues" evidence="3">
    <location>
        <begin position="205"/>
        <end position="214"/>
    </location>
</feature>
<protein>
    <recommendedName>
        <fullName evidence="2">Endoplasmic reticulum junction formation protein lunapark</fullName>
    </recommendedName>
</protein>
<dbReference type="GO" id="GO:0008270">
    <property type="term" value="F:zinc ion binding"/>
    <property type="evidence" value="ECO:0007669"/>
    <property type="project" value="UniProtKB-KW"/>
</dbReference>
<reference evidence="6" key="1">
    <citation type="submission" date="2025-08" db="UniProtKB">
        <authorList>
            <consortium name="RefSeq"/>
        </authorList>
    </citation>
    <scope>IDENTIFICATION</scope>
</reference>
<keyword evidence="2" id="KW-0863">Zinc-finger</keyword>
<evidence type="ECO:0000256" key="3">
    <source>
        <dbReference type="SAM" id="MobiDB-lite"/>
    </source>
</evidence>
<comment type="function">
    <text evidence="2">Plays a role in determining ER morphology.</text>
</comment>
<keyword evidence="2" id="KW-0472">Membrane</keyword>
<evidence type="ECO:0000313" key="6">
    <source>
        <dbReference type="RefSeq" id="XP_003742381.1"/>
    </source>
</evidence>
<keyword evidence="2" id="KW-1133">Transmembrane helix</keyword>
<proteinExistence type="inferred from homology"/>
<dbReference type="RefSeq" id="XP_003742381.1">
    <property type="nucleotide sequence ID" value="XM_003742333.2"/>
</dbReference>
<comment type="caution">
    <text evidence="2">Lacks conserved residue(s) required for the propagation of feature annotation.</text>
</comment>
<dbReference type="GeneID" id="100902496"/>
<dbReference type="InterPro" id="IPR040115">
    <property type="entry name" value="Lnp"/>
</dbReference>
<evidence type="ECO:0000256" key="2">
    <source>
        <dbReference type="RuleBase" id="RU367073"/>
    </source>
</evidence>
<feature type="compositionally biased region" description="Low complexity" evidence="3">
    <location>
        <begin position="297"/>
        <end position="323"/>
    </location>
</feature>
<comment type="domain">
    <text evidence="2">The C4-type zinc finger motif is necessary both for its ER three-way tubular junction localization and formation.</text>
</comment>
<keyword evidence="2" id="KW-0256">Endoplasmic reticulum</keyword>
<feature type="domain" description="Lunapark zinc ribbon" evidence="4">
    <location>
        <begin position="235"/>
        <end position="283"/>
    </location>
</feature>
<dbReference type="InterPro" id="IPR019273">
    <property type="entry name" value="Lunapark_Znf"/>
</dbReference>
<comment type="similarity">
    <text evidence="1 2">Belongs to the lunapark family.</text>
</comment>
<dbReference type="Proteomes" id="UP000694867">
    <property type="component" value="Unplaced"/>
</dbReference>
<dbReference type="PANTHER" id="PTHR22166:SF12">
    <property type="entry name" value="ENDOPLASMIC RETICULUM JUNCTION FORMATION PROTEIN LUNAPARK"/>
    <property type="match status" value="1"/>
</dbReference>
<name>A0AAJ6VXC3_9ACAR</name>
<dbReference type="PANTHER" id="PTHR22166">
    <property type="entry name" value="ENDOPLASMIC RETICULUM JUNCTION FORMATION PROTEIN LUNAPARK"/>
    <property type="match status" value="1"/>
</dbReference>
<keyword evidence="2" id="KW-0812">Transmembrane</keyword>
<dbReference type="CTD" id="80856"/>
<sequence>MGAIISKFRKEPPTLEQQLEALEKKIFQIHEFNEATEHAMKKIIGAMLFYGWSLIIIGGVVAYFYFDHTLESSLICLAPVILAPFVLMGSKKLLQYYYNSRLERKKGELNALIKEKKSLIDKVKETISYKKAQEILEKFDSETRMRKAQAEQQRAMQTVLQQSGIDIRRRTVGTPMGAMAAQRGTPMGPSSAPFTPLRHNQFQPPLRNSMQLPNRSPYLPKTARPILPQDRGTVEKMIDYIVGEGPNNRYALICKKCSGHNGMALKEEFEFLAFKCCYCFHFNGARKQRPLAPAPPSLSNANSTTSLNDASRSSSPVPSGPSVKDSDQEMEADTQKSSDTPVPGSPKGVRPSPEGDETSLDRASEDQQSQLHQEHQMPQMIDESPEE</sequence>
<feature type="region of interest" description="Disordered" evidence="3">
    <location>
        <begin position="205"/>
        <end position="225"/>
    </location>
</feature>
<dbReference type="GO" id="GO:1903373">
    <property type="term" value="P:positive regulation of endoplasmic reticulum tubular network organization"/>
    <property type="evidence" value="ECO:0007669"/>
    <property type="project" value="UniProtKB-UniRule"/>
</dbReference>
<keyword evidence="5" id="KW-1185">Reference proteome</keyword>
<evidence type="ECO:0000313" key="5">
    <source>
        <dbReference type="Proteomes" id="UP000694867"/>
    </source>
</evidence>
<dbReference type="GO" id="GO:0071788">
    <property type="term" value="P:endoplasmic reticulum tubular network maintenance"/>
    <property type="evidence" value="ECO:0007669"/>
    <property type="project" value="UniProtKB-UniRule"/>
</dbReference>
<evidence type="ECO:0000256" key="1">
    <source>
        <dbReference type="ARBA" id="ARBA00009940"/>
    </source>
</evidence>